<dbReference type="SUPFAM" id="SSF140683">
    <property type="entry name" value="SP0561-like"/>
    <property type="match status" value="1"/>
</dbReference>
<protein>
    <submittedName>
        <fullName evidence="2">DUF1858 domain-containing protein</fullName>
    </submittedName>
</protein>
<dbReference type="RefSeq" id="WP_182161381.1">
    <property type="nucleotide sequence ID" value="NZ_JACFXV010000029.1"/>
</dbReference>
<proteinExistence type="predicted"/>
<dbReference type="InterPro" id="IPR038062">
    <property type="entry name" value="ScdA-like_N_sf"/>
</dbReference>
<dbReference type="Pfam" id="PF08984">
    <property type="entry name" value="DUF1858"/>
    <property type="match status" value="1"/>
</dbReference>
<dbReference type="InterPro" id="IPR023883">
    <property type="entry name" value="CHP03980_redox-disulphide"/>
</dbReference>
<reference evidence="2 3" key="1">
    <citation type="submission" date="2020-07" db="EMBL/GenBank/DDBJ databases">
        <title>Stappia sp., F7233, whole genome shotgun sequencing project.</title>
        <authorList>
            <person name="Jiang S."/>
            <person name="Liu Z.W."/>
            <person name="Du Z.J."/>
        </authorList>
    </citation>
    <scope>NUCLEOTIDE SEQUENCE [LARGE SCALE GENOMIC DNA]</scope>
    <source>
        <strain evidence="2 3">F7233</strain>
    </source>
</reference>
<dbReference type="Gene3D" id="1.10.3910.10">
    <property type="entry name" value="SP0561-like"/>
    <property type="match status" value="1"/>
</dbReference>
<sequence length="81" mass="8656">MSTALAVPITAETILDDLMTTYKVTIPIFIRRKMMCIGCPVVRLHDVREACHEHGVPLDEFLAEVNGVIAEGSAASGGSVS</sequence>
<organism evidence="2 3">
    <name type="scientific">Stappia albiluteola</name>
    <dbReference type="NCBI Taxonomy" id="2758565"/>
    <lineage>
        <taxon>Bacteria</taxon>
        <taxon>Pseudomonadati</taxon>
        <taxon>Pseudomonadota</taxon>
        <taxon>Alphaproteobacteria</taxon>
        <taxon>Hyphomicrobiales</taxon>
        <taxon>Stappiaceae</taxon>
        <taxon>Stappia</taxon>
    </lineage>
</organism>
<dbReference type="AlphaFoldDB" id="A0A839AA97"/>
<accession>A0A839AA97</accession>
<dbReference type="InterPro" id="IPR015077">
    <property type="entry name" value="DUF1858"/>
</dbReference>
<dbReference type="Proteomes" id="UP000541109">
    <property type="component" value="Unassembled WGS sequence"/>
</dbReference>
<comment type="caution">
    <text evidence="2">The sequence shown here is derived from an EMBL/GenBank/DDBJ whole genome shotgun (WGS) entry which is preliminary data.</text>
</comment>
<evidence type="ECO:0000313" key="3">
    <source>
        <dbReference type="Proteomes" id="UP000541109"/>
    </source>
</evidence>
<feature type="domain" description="DUF1858" evidence="1">
    <location>
        <begin position="9"/>
        <end position="62"/>
    </location>
</feature>
<evidence type="ECO:0000313" key="2">
    <source>
        <dbReference type="EMBL" id="MBA5775689.1"/>
    </source>
</evidence>
<dbReference type="NCBIfam" id="TIGR03980">
    <property type="entry name" value="prismane_assoc"/>
    <property type="match status" value="1"/>
</dbReference>
<evidence type="ECO:0000259" key="1">
    <source>
        <dbReference type="Pfam" id="PF08984"/>
    </source>
</evidence>
<dbReference type="PANTHER" id="PTHR39341">
    <property type="entry name" value="BSL7085 PROTEIN"/>
    <property type="match status" value="1"/>
</dbReference>
<gene>
    <name evidence="2" type="ORF">H2509_00960</name>
</gene>
<dbReference type="EMBL" id="JACFXV010000029">
    <property type="protein sequence ID" value="MBA5775689.1"/>
    <property type="molecule type" value="Genomic_DNA"/>
</dbReference>
<dbReference type="PANTHER" id="PTHR39341:SF1">
    <property type="entry name" value="DUF1858 DOMAIN-CONTAINING PROTEIN"/>
    <property type="match status" value="1"/>
</dbReference>
<name>A0A839AA97_9HYPH</name>
<keyword evidence="3" id="KW-1185">Reference proteome</keyword>